<dbReference type="EMBL" id="FZLN01000001">
    <property type="protein sequence ID" value="SNQ28188.1"/>
    <property type="molecule type" value="Genomic_DNA"/>
</dbReference>
<dbReference type="AlphaFoldDB" id="A0A217ECF5"/>
<evidence type="ECO:0000256" key="4">
    <source>
        <dbReference type="HAMAP-Rule" id="MF_00528"/>
    </source>
</evidence>
<keyword evidence="2 4" id="KW-0378">Hydrolase</keyword>
<keyword evidence="3 4" id="KW-0546">Nucleotide metabolism</keyword>
<sequence length="189" mass="20875">MARLILASNSPQRQALLKQQGLDFEVIAADIDETPFDDELVTEYVQRVARGKALFIGQQHLDAVVLAADTCIALDGQIIGKPKSKQHAFEIWQKLSGRQHDVFSAVCIATQNHIDHVIVKTEVAFQALTEQDMETYWETGEPIGRAGAYAIQGIAARFIPKIEGSYSNVVGLPIFETMKLLNKAIKALN</sequence>
<dbReference type="GO" id="GO:0009117">
    <property type="term" value="P:nucleotide metabolic process"/>
    <property type="evidence" value="ECO:0007669"/>
    <property type="project" value="UniProtKB-KW"/>
</dbReference>
<reference evidence="6" key="1">
    <citation type="submission" date="2017-06" db="EMBL/GenBank/DDBJ databases">
        <authorList>
            <person name="Varghese N."/>
            <person name="Submissions S."/>
        </authorList>
    </citation>
    <scope>NUCLEOTIDE SEQUENCE [LARGE SCALE GENOMIC DNA]</scope>
    <source>
        <strain evidence="6">ANC 5114</strain>
    </source>
</reference>
<dbReference type="PANTHER" id="PTHR43213">
    <property type="entry name" value="BIFUNCTIONAL DTTP/UTP PYROPHOSPHATASE/METHYLTRANSFERASE PROTEIN-RELATED"/>
    <property type="match status" value="1"/>
</dbReference>
<dbReference type="Pfam" id="PF02545">
    <property type="entry name" value="Maf"/>
    <property type="match status" value="1"/>
</dbReference>
<comment type="catalytic activity">
    <reaction evidence="4">
        <text>a ribonucleoside 5'-triphosphate + H2O = a ribonucleoside 5'-phosphate + diphosphate + H(+)</text>
        <dbReference type="Rhea" id="RHEA:23996"/>
        <dbReference type="ChEBI" id="CHEBI:15377"/>
        <dbReference type="ChEBI" id="CHEBI:15378"/>
        <dbReference type="ChEBI" id="CHEBI:33019"/>
        <dbReference type="ChEBI" id="CHEBI:58043"/>
        <dbReference type="ChEBI" id="CHEBI:61557"/>
        <dbReference type="EC" id="3.6.1.9"/>
    </reaction>
</comment>
<comment type="catalytic activity">
    <reaction evidence="4">
        <text>a 2'-deoxyribonucleoside 5'-triphosphate + H2O = a 2'-deoxyribonucleoside 5'-phosphate + diphosphate + H(+)</text>
        <dbReference type="Rhea" id="RHEA:44644"/>
        <dbReference type="ChEBI" id="CHEBI:15377"/>
        <dbReference type="ChEBI" id="CHEBI:15378"/>
        <dbReference type="ChEBI" id="CHEBI:33019"/>
        <dbReference type="ChEBI" id="CHEBI:61560"/>
        <dbReference type="ChEBI" id="CHEBI:65317"/>
        <dbReference type="EC" id="3.6.1.9"/>
    </reaction>
</comment>
<dbReference type="InterPro" id="IPR029001">
    <property type="entry name" value="ITPase-like_fam"/>
</dbReference>
<comment type="caution">
    <text evidence="4">Lacks conserved residue(s) required for the propagation of feature annotation.</text>
</comment>
<name>A0A217ECF5_9GAMM</name>
<protein>
    <recommendedName>
        <fullName evidence="4">Nucleoside triphosphate pyrophosphatase</fullName>
        <ecNumber evidence="4">3.6.1.9</ecNumber>
    </recommendedName>
    <alternativeName>
        <fullName evidence="4">Nucleotide pyrophosphatase</fullName>
        <shortName evidence="4">Nucleotide PPase</shortName>
    </alternativeName>
</protein>
<proteinExistence type="inferred from homology"/>
<comment type="similarity">
    <text evidence="4">Belongs to the Maf family.</text>
</comment>
<dbReference type="HAMAP" id="MF_00528">
    <property type="entry name" value="Maf"/>
    <property type="match status" value="1"/>
</dbReference>
<dbReference type="NCBIfam" id="TIGR00172">
    <property type="entry name" value="maf"/>
    <property type="match status" value="1"/>
</dbReference>
<evidence type="ECO:0000256" key="3">
    <source>
        <dbReference type="ARBA" id="ARBA00023080"/>
    </source>
</evidence>
<dbReference type="PANTHER" id="PTHR43213:SF5">
    <property type="entry name" value="BIFUNCTIONAL DTTP_UTP PYROPHOSPHATASE_METHYLTRANSFERASE PROTEIN-RELATED"/>
    <property type="match status" value="1"/>
</dbReference>
<organism evidence="5 6">
    <name type="scientific">Acinetobacter apis</name>
    <dbReference type="NCBI Taxonomy" id="1229165"/>
    <lineage>
        <taxon>Bacteria</taxon>
        <taxon>Pseudomonadati</taxon>
        <taxon>Pseudomonadota</taxon>
        <taxon>Gammaproteobacteria</taxon>
        <taxon>Moraxellales</taxon>
        <taxon>Moraxellaceae</taxon>
        <taxon>Acinetobacter</taxon>
    </lineage>
</organism>
<dbReference type="PIRSF" id="PIRSF006305">
    <property type="entry name" value="Maf"/>
    <property type="match status" value="1"/>
</dbReference>
<dbReference type="RefSeq" id="WP_088822198.1">
    <property type="nucleotide sequence ID" value="NZ_FZLN01000001.1"/>
</dbReference>
<dbReference type="InterPro" id="IPR003697">
    <property type="entry name" value="Maf-like"/>
</dbReference>
<dbReference type="Gene3D" id="3.90.950.10">
    <property type="match status" value="1"/>
</dbReference>
<dbReference type="OrthoDB" id="9807767at2"/>
<comment type="function">
    <text evidence="4">Nucleoside triphosphate pyrophosphatase. May have a dual role in cell division arrest and in preventing the incorporation of modified nucleotides into cellular nucleic acids.</text>
</comment>
<keyword evidence="4" id="KW-0963">Cytoplasm</keyword>
<dbReference type="GO" id="GO:0047429">
    <property type="term" value="F:nucleoside triphosphate diphosphatase activity"/>
    <property type="evidence" value="ECO:0007669"/>
    <property type="project" value="UniProtKB-EC"/>
</dbReference>
<dbReference type="SUPFAM" id="SSF52972">
    <property type="entry name" value="ITPase-like"/>
    <property type="match status" value="1"/>
</dbReference>
<evidence type="ECO:0000256" key="1">
    <source>
        <dbReference type="ARBA" id="ARBA00001968"/>
    </source>
</evidence>
<gene>
    <name evidence="5" type="ORF">SAMN05444584_0100</name>
</gene>
<keyword evidence="6" id="KW-1185">Reference proteome</keyword>
<accession>A0A217ECF5</accession>
<comment type="subcellular location">
    <subcellularLocation>
        <location evidence="4">Cytoplasm</location>
    </subcellularLocation>
</comment>
<dbReference type="Proteomes" id="UP000243463">
    <property type="component" value="Unassembled WGS sequence"/>
</dbReference>
<comment type="cofactor">
    <cofactor evidence="1 4">
        <name>a divalent metal cation</name>
        <dbReference type="ChEBI" id="CHEBI:60240"/>
    </cofactor>
</comment>
<evidence type="ECO:0000313" key="6">
    <source>
        <dbReference type="Proteomes" id="UP000243463"/>
    </source>
</evidence>
<feature type="active site" description="Proton acceptor" evidence="4">
    <location>
        <position position="69"/>
    </location>
</feature>
<evidence type="ECO:0000313" key="5">
    <source>
        <dbReference type="EMBL" id="SNQ28188.1"/>
    </source>
</evidence>
<dbReference type="CDD" id="cd00555">
    <property type="entry name" value="Maf"/>
    <property type="match status" value="1"/>
</dbReference>
<dbReference type="GO" id="GO:0005737">
    <property type="term" value="C:cytoplasm"/>
    <property type="evidence" value="ECO:0007669"/>
    <property type="project" value="UniProtKB-SubCell"/>
</dbReference>
<dbReference type="EC" id="3.6.1.9" evidence="4"/>
<evidence type="ECO:0000256" key="2">
    <source>
        <dbReference type="ARBA" id="ARBA00022801"/>
    </source>
</evidence>